<dbReference type="InterPro" id="IPR009449">
    <property type="entry name" value="Sec2_N"/>
</dbReference>
<evidence type="ECO:0000313" key="6">
    <source>
        <dbReference type="Proteomes" id="UP000310189"/>
    </source>
</evidence>
<organism evidence="5 6">
    <name type="scientific">Wallemia hederae</name>
    <dbReference type="NCBI Taxonomy" id="1540922"/>
    <lineage>
        <taxon>Eukaryota</taxon>
        <taxon>Fungi</taxon>
        <taxon>Dikarya</taxon>
        <taxon>Basidiomycota</taxon>
        <taxon>Wallemiomycotina</taxon>
        <taxon>Wallemiomycetes</taxon>
        <taxon>Wallemiales</taxon>
        <taxon>Wallemiaceae</taxon>
        <taxon>Wallemia</taxon>
    </lineage>
</organism>
<accession>A0A4T0FR09</accession>
<dbReference type="Proteomes" id="UP000310189">
    <property type="component" value="Unassembled WGS sequence"/>
</dbReference>
<evidence type="ECO:0000256" key="1">
    <source>
        <dbReference type="ARBA" id="ARBA00023054"/>
    </source>
</evidence>
<evidence type="ECO:0000256" key="3">
    <source>
        <dbReference type="SAM" id="MobiDB-lite"/>
    </source>
</evidence>
<feature type="coiled-coil region" evidence="2">
    <location>
        <begin position="209"/>
        <end position="279"/>
    </location>
</feature>
<dbReference type="SUPFAM" id="SSF144284">
    <property type="entry name" value="Sec2 N-terminal region"/>
    <property type="match status" value="1"/>
</dbReference>
<feature type="compositionally biased region" description="Basic residues" evidence="3">
    <location>
        <begin position="671"/>
        <end position="682"/>
    </location>
</feature>
<keyword evidence="1 2" id="KW-0175">Coiled coil</keyword>
<feature type="region of interest" description="Disordered" evidence="3">
    <location>
        <begin position="549"/>
        <end position="573"/>
    </location>
</feature>
<dbReference type="AlphaFoldDB" id="A0A4T0FR09"/>
<dbReference type="Pfam" id="PF06428">
    <property type="entry name" value="Sec2p"/>
    <property type="match status" value="1"/>
</dbReference>
<feature type="compositionally biased region" description="Polar residues" evidence="3">
    <location>
        <begin position="81"/>
        <end position="91"/>
    </location>
</feature>
<dbReference type="CDD" id="cd21044">
    <property type="entry name" value="Rab11BD_RAB3IP_like"/>
    <property type="match status" value="1"/>
</dbReference>
<dbReference type="Gene3D" id="6.10.140.910">
    <property type="match status" value="1"/>
</dbReference>
<feature type="compositionally biased region" description="Basic and acidic residues" evidence="3">
    <location>
        <begin position="599"/>
        <end position="643"/>
    </location>
</feature>
<dbReference type="GO" id="GO:0005085">
    <property type="term" value="F:guanyl-nucleotide exchange factor activity"/>
    <property type="evidence" value="ECO:0007669"/>
    <property type="project" value="InterPro"/>
</dbReference>
<dbReference type="GO" id="GO:0006887">
    <property type="term" value="P:exocytosis"/>
    <property type="evidence" value="ECO:0007669"/>
    <property type="project" value="TreeGrafter"/>
</dbReference>
<dbReference type="GO" id="GO:0070319">
    <property type="term" value="C:Golgi to plasma membrane transport vesicle"/>
    <property type="evidence" value="ECO:0007669"/>
    <property type="project" value="TreeGrafter"/>
</dbReference>
<dbReference type="PANTHER" id="PTHR14430:SF0">
    <property type="entry name" value="SEC2P DOMAIN-CONTAINING PROTEIN"/>
    <property type="match status" value="1"/>
</dbReference>
<dbReference type="EMBL" id="SPNW01000017">
    <property type="protein sequence ID" value="TIA90690.1"/>
    <property type="molecule type" value="Genomic_DNA"/>
</dbReference>
<evidence type="ECO:0000256" key="2">
    <source>
        <dbReference type="SAM" id="Coils"/>
    </source>
</evidence>
<feature type="coiled-coil region" evidence="2">
    <location>
        <begin position="117"/>
        <end position="179"/>
    </location>
</feature>
<proteinExistence type="predicted"/>
<dbReference type="InterPro" id="IPR040351">
    <property type="entry name" value="RAB3IL/RAB3IP/Sec2"/>
</dbReference>
<name>A0A4T0FR09_9BASI</name>
<dbReference type="OrthoDB" id="1748564at2759"/>
<evidence type="ECO:0000259" key="4">
    <source>
        <dbReference type="Pfam" id="PF06428"/>
    </source>
</evidence>
<feature type="compositionally biased region" description="Pro residues" evidence="3">
    <location>
        <begin position="688"/>
        <end position="701"/>
    </location>
</feature>
<feature type="compositionally biased region" description="Basic and acidic residues" evidence="3">
    <location>
        <begin position="706"/>
        <end position="737"/>
    </location>
</feature>
<feature type="compositionally biased region" description="Acidic residues" evidence="3">
    <location>
        <begin position="39"/>
        <end position="49"/>
    </location>
</feature>
<gene>
    <name evidence="5" type="ORF">E3P99_01432</name>
</gene>
<feature type="domain" description="GDP/GTP exchange factor Sec2 N-terminal" evidence="4">
    <location>
        <begin position="147"/>
        <end position="273"/>
    </location>
</feature>
<feature type="region of interest" description="Disordered" evidence="3">
    <location>
        <begin position="27"/>
        <end position="91"/>
    </location>
</feature>
<comment type="caution">
    <text evidence="5">The sequence shown here is derived from an EMBL/GenBank/DDBJ whole genome shotgun (WGS) entry which is preliminary data.</text>
</comment>
<evidence type="ECO:0000313" key="5">
    <source>
        <dbReference type="EMBL" id="TIA90690.1"/>
    </source>
</evidence>
<sequence>MENSISTPSLIDKGEDAHLHLHNHSGEIHDTQGVHSNELNDDDDDDEDASFSSTHQDAHVLPDPVPHSQPEQLQEEEAQYTKRTSSKIQSARPTSLLVNDLDATAARGAAEPHALVIASLRAQIDELTSQLNSLNAKLVLSFDKCDTLEYDLDATHQNTARLESYIAQLEKEKALVKQNLDNGTLVERENVMHELTRMVDSIVTETQKATLARQDKAAIEQDLDDLSANLFGEANRMVGVERLLKAQEIERRKVAEERLAEAEEAVRLTQQQMNGWVERAERAEKGITNGTSSTAVTTVTNTTTHPTSSFIPLSLTNTHIPYLEFQSYLNTLANLITIRQSQAKETALPPLDLGHPFLRRVLEEDIEPTLRLDLSRAFGLLTRGKVLSAIVEGSFELEPAAKNEFGGGTECALSGRLLIPETNAMHKSNSSQSSSIFGFRSNRSITSMPPPPTRRCDNIFVFRLSTAPNATRYPVDPVWALPRLRATCEFWRFVRSLQSSVICLDGPFKPPIECQTLKNVGYGGVSDVAPASASTAAVGDDKRATKSFWGSFGRSSSQPASPSPLSNPPVALPDVEAEGKKEGVDGLNGVMTDATDAVGTEKEGHKEEQKEEHKEQNKETNKEAEQVSDAKPEEQTSNADEKATPSSENANDKVNEDNTTVMSEPQQPPPKPKRGKKGRGRKGTVTGAPPPIPTEQPPVPAVPTASDEKNEEKEVEDKLEEKTDESVVQEKTDEVEKPLMTSDQANSLDLRLNDKTTPSAPVESWEAARWRQVLELKHNMFWARVNGDANADTTDATETVNASANANSNDE</sequence>
<dbReference type="GO" id="GO:0051286">
    <property type="term" value="C:cell tip"/>
    <property type="evidence" value="ECO:0007669"/>
    <property type="project" value="TreeGrafter"/>
</dbReference>
<reference evidence="5 6" key="1">
    <citation type="submission" date="2019-03" db="EMBL/GenBank/DDBJ databases">
        <title>Sequencing 23 genomes of Wallemia ichthyophaga.</title>
        <authorList>
            <person name="Gostincar C."/>
        </authorList>
    </citation>
    <scope>NUCLEOTIDE SEQUENCE [LARGE SCALE GENOMIC DNA]</scope>
    <source>
        <strain evidence="5 6">EXF-5753</strain>
    </source>
</reference>
<keyword evidence="6" id="KW-1185">Reference proteome</keyword>
<feature type="compositionally biased region" description="Pro residues" evidence="3">
    <location>
        <begin position="561"/>
        <end position="571"/>
    </location>
</feature>
<protein>
    <recommendedName>
        <fullName evidence="4">GDP/GTP exchange factor Sec2 N-terminal domain-containing protein</fullName>
    </recommendedName>
</protein>
<dbReference type="PANTHER" id="PTHR14430">
    <property type="entry name" value="RABIN3-RELATED"/>
    <property type="match status" value="1"/>
</dbReference>
<feature type="region of interest" description="Disordered" evidence="3">
    <location>
        <begin position="597"/>
        <end position="764"/>
    </location>
</feature>
<dbReference type="Pfam" id="PF25555">
    <property type="entry name" value="RAB3A-like_C"/>
    <property type="match status" value="1"/>
</dbReference>